<dbReference type="PANTHER" id="PTHR43563">
    <property type="entry name" value="AMINE OXIDASE"/>
    <property type="match status" value="1"/>
</dbReference>
<dbReference type="InterPro" id="IPR036188">
    <property type="entry name" value="FAD/NAD-bd_sf"/>
</dbReference>
<dbReference type="InterPro" id="IPR002937">
    <property type="entry name" value="Amino_oxidase"/>
</dbReference>
<evidence type="ECO:0000259" key="2">
    <source>
        <dbReference type="Pfam" id="PF01593"/>
    </source>
</evidence>
<evidence type="ECO:0000313" key="4">
    <source>
        <dbReference type="Proteomes" id="UP000266889"/>
    </source>
</evidence>
<dbReference type="Proteomes" id="UP000266889">
    <property type="component" value="Unassembled WGS sequence"/>
</dbReference>
<accession>A0A3N9XRU8</accession>
<dbReference type="EMBL" id="QGSY01000161">
    <property type="protein sequence ID" value="RQX10163.1"/>
    <property type="molecule type" value="Genomic_DNA"/>
</dbReference>
<protein>
    <recommendedName>
        <fullName evidence="2">Amine oxidase domain-containing protein</fullName>
    </recommendedName>
</protein>
<dbReference type="Pfam" id="PF01593">
    <property type="entry name" value="Amino_oxidase"/>
    <property type="match status" value="1"/>
</dbReference>
<feature type="non-terminal residue" evidence="3">
    <location>
        <position position="1"/>
    </location>
</feature>
<dbReference type="GO" id="GO:0016491">
    <property type="term" value="F:oxidoreductase activity"/>
    <property type="evidence" value="ECO:0007669"/>
    <property type="project" value="InterPro"/>
</dbReference>
<dbReference type="Gene3D" id="3.50.50.60">
    <property type="entry name" value="FAD/NAD(P)-binding domain"/>
    <property type="match status" value="1"/>
</dbReference>
<gene>
    <name evidence="3" type="ORF">DLJ58_12780</name>
</gene>
<reference evidence="3 4" key="1">
    <citation type="submission" date="2018-05" db="EMBL/GenBank/DDBJ databases">
        <title>Micromonospora from Atacama Desert.</title>
        <authorList>
            <person name="Carro L."/>
            <person name="Goodfellow M."/>
            <person name="Klenk H.-P."/>
        </authorList>
    </citation>
    <scope>NUCLEOTIDE SEQUENCE [LARGE SCALE GENOMIC DNA]</scope>
    <source>
        <strain evidence="3 4">LB32</strain>
    </source>
</reference>
<comment type="caution">
    <text evidence="3">The sequence shown here is derived from an EMBL/GenBank/DDBJ whole genome shotgun (WGS) entry which is preliminary data.</text>
</comment>
<keyword evidence="4" id="KW-1185">Reference proteome</keyword>
<organism evidence="3 4">
    <name type="scientific">Micromonospora arida</name>
    <dbReference type="NCBI Taxonomy" id="2203715"/>
    <lineage>
        <taxon>Bacteria</taxon>
        <taxon>Bacillati</taxon>
        <taxon>Actinomycetota</taxon>
        <taxon>Actinomycetes</taxon>
        <taxon>Micromonosporales</taxon>
        <taxon>Micromonosporaceae</taxon>
        <taxon>Micromonospora</taxon>
    </lineage>
</organism>
<dbReference type="SUPFAM" id="SSF51905">
    <property type="entry name" value="FAD/NAD(P)-binding domain"/>
    <property type="match status" value="1"/>
</dbReference>
<dbReference type="PANTHER" id="PTHR43563:SF1">
    <property type="entry name" value="AMINE OXIDASE [FLAVIN-CONTAINING] B"/>
    <property type="match status" value="1"/>
</dbReference>
<evidence type="ECO:0000256" key="1">
    <source>
        <dbReference type="ARBA" id="ARBA00005995"/>
    </source>
</evidence>
<dbReference type="InterPro" id="IPR050703">
    <property type="entry name" value="Flavin_MAO"/>
</dbReference>
<name>A0A3N9XRU8_9ACTN</name>
<comment type="similarity">
    <text evidence="1">Belongs to the flavin monoamine oxidase family.</text>
</comment>
<feature type="domain" description="Amine oxidase" evidence="2">
    <location>
        <begin position="1"/>
        <end position="32"/>
    </location>
</feature>
<evidence type="ECO:0000313" key="3">
    <source>
        <dbReference type="EMBL" id="RQX10163.1"/>
    </source>
</evidence>
<sequence length="34" mass="3600">RVHWAGTETATRWSGYLEGAVRAGERAAAEVLAG</sequence>
<proteinExistence type="inferred from homology"/>
<dbReference type="AlphaFoldDB" id="A0A3N9XRU8"/>